<protein>
    <submittedName>
        <fullName evidence="2">Superfamily I DNA and RNA helicases domain protein</fullName>
    </submittedName>
</protein>
<keyword evidence="3" id="KW-1185">Reference proteome</keyword>
<accession>Q0VNY4</accession>
<dbReference type="OrthoDB" id="6079237at2"/>
<dbReference type="EMBL" id="AM286690">
    <property type="protein sequence ID" value="CAL17114.1"/>
    <property type="molecule type" value="Genomic_DNA"/>
</dbReference>
<reference evidence="2 3" key="1">
    <citation type="journal article" date="2006" name="Nat. Biotechnol.">
        <title>Genome sequence of the ubiquitous hydrocarbon-degrading marine bacterium Alcanivorax borkumensis.</title>
        <authorList>
            <person name="Schneiker S."/>
            <person name="Martins dos Santos V.A.P."/>
            <person name="Bartels D."/>
            <person name="Bekel T."/>
            <person name="Brecht M."/>
            <person name="Buhrmester J."/>
            <person name="Chernikova T.N."/>
            <person name="Denaro R."/>
            <person name="Ferrer M."/>
            <person name="Gertler C."/>
            <person name="Goesmann A."/>
            <person name="Golyshina O.V."/>
            <person name="Kaminski F."/>
            <person name="Khachane A.N."/>
            <person name="Lang S."/>
            <person name="Linke B."/>
            <person name="McHardy A.C."/>
            <person name="Meyer F."/>
            <person name="Nechitaylo T."/>
            <person name="Puehler A."/>
            <person name="Regenhardt D."/>
            <person name="Rupp O."/>
            <person name="Sabirova J.S."/>
            <person name="Selbitschka W."/>
            <person name="Yakimov M.M."/>
            <person name="Timmis K.N."/>
            <person name="Vorhoelter F.-J."/>
            <person name="Weidner S."/>
            <person name="Kaiser O."/>
            <person name="Golyshin P.N."/>
        </authorList>
    </citation>
    <scope>NUCLEOTIDE SEQUENCE [LARGE SCALE GENOMIC DNA]</scope>
    <source>
        <strain evidence="3">ATCC 700651 / DSM 11573 / NCIMB 13689 / SK2</strain>
    </source>
</reference>
<dbReference type="HOGENOM" id="CLU_1406144_0_0_6"/>
<dbReference type="AlphaFoldDB" id="Q0VNY4"/>
<organism evidence="2 3">
    <name type="scientific">Alcanivorax borkumensis (strain ATCC 700651 / DSM 11573 / NCIMB 13689 / SK2)</name>
    <dbReference type="NCBI Taxonomy" id="393595"/>
    <lineage>
        <taxon>Bacteria</taxon>
        <taxon>Pseudomonadati</taxon>
        <taxon>Pseudomonadota</taxon>
        <taxon>Gammaproteobacteria</taxon>
        <taxon>Oceanospirillales</taxon>
        <taxon>Alcanivoracaceae</taxon>
        <taxon>Alcanivorax</taxon>
    </lineage>
</organism>
<evidence type="ECO:0000313" key="3">
    <source>
        <dbReference type="Proteomes" id="UP000008871"/>
    </source>
</evidence>
<feature type="signal peptide" evidence="1">
    <location>
        <begin position="1"/>
        <end position="37"/>
    </location>
</feature>
<keyword evidence="1" id="KW-0732">Signal</keyword>
<dbReference type="STRING" id="393595.ABO_1666"/>
<feature type="chain" id="PRO_5004178809" evidence="1">
    <location>
        <begin position="38"/>
        <end position="193"/>
    </location>
</feature>
<dbReference type="KEGG" id="abo:ABO_1666"/>
<keyword evidence="2" id="KW-0067">ATP-binding</keyword>
<dbReference type="Proteomes" id="UP000008871">
    <property type="component" value="Chromosome"/>
</dbReference>
<evidence type="ECO:0000313" key="2">
    <source>
        <dbReference type="EMBL" id="CAL17114.1"/>
    </source>
</evidence>
<proteinExistence type="predicted"/>
<gene>
    <name evidence="2" type="ordered locus">ABO_1666</name>
</gene>
<dbReference type="RefSeq" id="WP_011588947.1">
    <property type="nucleotide sequence ID" value="NC_008260.1"/>
</dbReference>
<keyword evidence="2" id="KW-0547">Nucleotide-binding</keyword>
<sequence>MLLFRRTQKQTICRITPQQCRTFSMLCILLCSPFAHSALFLGVSPGDSCLETYEMEIDRGAEADFPLHTMLEHELLAFYRDTPERSEVTGYQCGEDRISLVYYGVWFNNEEHQKVFFKTHQAAIEAEFGDPSFNAFNLGWMARLVLWLDGKEDIEETLPLVQWQQKSGDKLMLQYSSLQIDGKAYGVTMSWER</sequence>
<name>Q0VNY4_ALCBS</name>
<dbReference type="GO" id="GO:0004386">
    <property type="term" value="F:helicase activity"/>
    <property type="evidence" value="ECO:0007669"/>
    <property type="project" value="UniProtKB-KW"/>
</dbReference>
<keyword evidence="2" id="KW-0347">Helicase</keyword>
<evidence type="ECO:0000256" key="1">
    <source>
        <dbReference type="SAM" id="SignalP"/>
    </source>
</evidence>
<keyword evidence="2" id="KW-0378">Hydrolase</keyword>